<evidence type="ECO:0000313" key="2">
    <source>
        <dbReference type="EMBL" id="RKG31421.1"/>
    </source>
</evidence>
<feature type="transmembrane region" description="Helical" evidence="1">
    <location>
        <begin position="6"/>
        <end position="23"/>
    </location>
</feature>
<dbReference type="Proteomes" id="UP000282388">
    <property type="component" value="Unassembled WGS sequence"/>
</dbReference>
<feature type="transmembrane region" description="Helical" evidence="1">
    <location>
        <begin position="35"/>
        <end position="55"/>
    </location>
</feature>
<evidence type="ECO:0000313" key="3">
    <source>
        <dbReference type="Proteomes" id="UP000282388"/>
    </source>
</evidence>
<dbReference type="OrthoDB" id="6694775at2"/>
<comment type="caution">
    <text evidence="2">The sequence shown here is derived from an EMBL/GenBank/DDBJ whole genome shotgun (WGS) entry which is preliminary data.</text>
</comment>
<dbReference type="AlphaFoldDB" id="A0A3A8ERB4"/>
<organism evidence="2 3">
    <name type="scientific">Acinetobacter tianfuensis</name>
    <dbReference type="NCBI Taxonomy" id="2419603"/>
    <lineage>
        <taxon>Bacteria</taxon>
        <taxon>Pseudomonadati</taxon>
        <taxon>Pseudomonadota</taxon>
        <taxon>Gammaproteobacteria</taxon>
        <taxon>Moraxellales</taxon>
        <taxon>Moraxellaceae</taxon>
        <taxon>Acinetobacter</taxon>
    </lineage>
</organism>
<keyword evidence="3" id="KW-1185">Reference proteome</keyword>
<reference evidence="2 3" key="1">
    <citation type="submission" date="2018-09" db="EMBL/GenBank/DDBJ databases">
        <title>The draft genome of Acinetobacter spp. strains.</title>
        <authorList>
            <person name="Qin J."/>
            <person name="Feng Y."/>
            <person name="Zong Z."/>
        </authorList>
    </citation>
    <scope>NUCLEOTIDE SEQUENCE [LARGE SCALE GENOMIC DNA]</scope>
    <source>
        <strain evidence="2 3">WCHAc060012</strain>
    </source>
</reference>
<dbReference type="RefSeq" id="WP_120402389.1">
    <property type="nucleotide sequence ID" value="NZ_RAXV01000015.1"/>
</dbReference>
<dbReference type="EMBL" id="RAXV01000015">
    <property type="protein sequence ID" value="RKG31421.1"/>
    <property type="molecule type" value="Genomic_DNA"/>
</dbReference>
<sequence length="140" mass="16346">MMALLYILGGLICLVIWPAFYVFRYHKETDHALKCNAMLFSPSVLLLSSYLLWFGQQQNVPSIACGMVQGYHTYMSSGNANKRKSFERVEILFDRVKYARHLRLDETIVKANVGTRICFEFYDLKLNTHLQDSTLIRWIE</sequence>
<evidence type="ECO:0000256" key="1">
    <source>
        <dbReference type="SAM" id="Phobius"/>
    </source>
</evidence>
<keyword evidence="1" id="KW-0812">Transmembrane</keyword>
<proteinExistence type="predicted"/>
<gene>
    <name evidence="2" type="ORF">D7V32_08120</name>
</gene>
<keyword evidence="1" id="KW-0472">Membrane</keyword>
<accession>A0A3A8ERB4</accession>
<protein>
    <submittedName>
        <fullName evidence="2">Uncharacterized protein</fullName>
    </submittedName>
</protein>
<name>A0A3A8ERB4_9GAMM</name>
<keyword evidence="1" id="KW-1133">Transmembrane helix</keyword>